<keyword evidence="2" id="KW-1185">Reference proteome</keyword>
<accession>A0A6A4L5Q7</accession>
<reference evidence="1 2" key="1">
    <citation type="journal article" date="2019" name="Genome Biol. Evol.">
        <title>The Rhododendron genome and chromosomal organization provide insight into shared whole-genome duplications across the heath family (Ericaceae).</title>
        <authorList>
            <person name="Soza V.L."/>
            <person name="Lindsley D."/>
            <person name="Waalkes A."/>
            <person name="Ramage E."/>
            <person name="Patwardhan R.P."/>
            <person name="Burton J.N."/>
            <person name="Adey A."/>
            <person name="Kumar A."/>
            <person name="Qiu R."/>
            <person name="Shendure J."/>
            <person name="Hall B."/>
        </authorList>
    </citation>
    <scope>NUCLEOTIDE SEQUENCE [LARGE SCALE GENOMIC DNA]</scope>
    <source>
        <strain evidence="1">RSF 1966-606</strain>
    </source>
</reference>
<evidence type="ECO:0000313" key="1">
    <source>
        <dbReference type="EMBL" id="KAE9450158.1"/>
    </source>
</evidence>
<dbReference type="Proteomes" id="UP000428333">
    <property type="component" value="Linkage Group LG11"/>
</dbReference>
<dbReference type="OrthoDB" id="276498at2759"/>
<name>A0A6A4L5Q7_9ERIC</name>
<feature type="non-terminal residue" evidence="1">
    <location>
        <position position="1"/>
    </location>
</feature>
<dbReference type="EMBL" id="QEFC01003083">
    <property type="protein sequence ID" value="KAE9450158.1"/>
    <property type="molecule type" value="Genomic_DNA"/>
</dbReference>
<proteinExistence type="predicted"/>
<evidence type="ECO:0000313" key="2">
    <source>
        <dbReference type="Proteomes" id="UP000428333"/>
    </source>
</evidence>
<dbReference type="AlphaFoldDB" id="A0A6A4L5Q7"/>
<comment type="caution">
    <text evidence="1">The sequence shown here is derived from an EMBL/GenBank/DDBJ whole genome shotgun (WGS) entry which is preliminary data.</text>
</comment>
<gene>
    <name evidence="1" type="ORF">C3L33_17946</name>
</gene>
<organism evidence="1 2">
    <name type="scientific">Rhododendron williamsianum</name>
    <dbReference type="NCBI Taxonomy" id="262921"/>
    <lineage>
        <taxon>Eukaryota</taxon>
        <taxon>Viridiplantae</taxon>
        <taxon>Streptophyta</taxon>
        <taxon>Embryophyta</taxon>
        <taxon>Tracheophyta</taxon>
        <taxon>Spermatophyta</taxon>
        <taxon>Magnoliopsida</taxon>
        <taxon>eudicotyledons</taxon>
        <taxon>Gunneridae</taxon>
        <taxon>Pentapetalae</taxon>
        <taxon>asterids</taxon>
        <taxon>Ericales</taxon>
        <taxon>Ericaceae</taxon>
        <taxon>Ericoideae</taxon>
        <taxon>Rhodoreae</taxon>
        <taxon>Rhododendron</taxon>
    </lineage>
</organism>
<sequence length="138" mass="16006">MNTLEDWLVRNANNTHSQVYLRWNVRRPTEETRKVIKGILGSLADMHHFGRYHGVLYNSANYILKWAQKHNISRDERYVVKFRQDPNAMYKTTTCAQGQQVDTQAKDENALEVDFGAMDFSMPHLTLSSSIGNELNFV</sequence>
<protein>
    <submittedName>
        <fullName evidence="1">Uncharacterized protein</fullName>
    </submittedName>
</protein>